<dbReference type="CDD" id="cd11731">
    <property type="entry name" value="Lin1944_like_SDR_c"/>
    <property type="match status" value="1"/>
</dbReference>
<dbReference type="PANTHER" id="PTHR43477">
    <property type="entry name" value="DIHYDROANTICAPSIN 7-DEHYDROGENASE"/>
    <property type="match status" value="1"/>
</dbReference>
<comment type="similarity">
    <text evidence="1">Belongs to the short-chain dehydrogenases/reductases (SDR) family.</text>
</comment>
<keyword evidence="4" id="KW-1185">Reference proteome</keyword>
<evidence type="ECO:0000313" key="3">
    <source>
        <dbReference type="EMBL" id="MBM3115841.1"/>
    </source>
</evidence>
<proteinExistence type="inferred from homology"/>
<dbReference type="InterPro" id="IPR002347">
    <property type="entry name" value="SDR_fam"/>
</dbReference>
<name>A0ABS2BJR8_9NEIS</name>
<evidence type="ECO:0000313" key="4">
    <source>
        <dbReference type="Proteomes" id="UP000809431"/>
    </source>
</evidence>
<evidence type="ECO:0000256" key="1">
    <source>
        <dbReference type="ARBA" id="ARBA00006484"/>
    </source>
</evidence>
<dbReference type="PRINTS" id="PR00081">
    <property type="entry name" value="GDHRDH"/>
</dbReference>
<dbReference type="EMBL" id="JAESND010000003">
    <property type="protein sequence ID" value="MBM3115841.1"/>
    <property type="molecule type" value="Genomic_DNA"/>
</dbReference>
<reference evidence="3 4" key="1">
    <citation type="submission" date="2021-01" db="EMBL/GenBank/DDBJ databases">
        <title>Draft Genome Sequence and Polyhydroxyalkanoate Biosynthetic Potential of Jeongeupia naejangsanensis Type Strain DSM 24253.</title>
        <authorList>
            <person name="Turrini P."/>
            <person name="Artuso I."/>
            <person name="Lugli G.A."/>
            <person name="Frangipani E."/>
            <person name="Ventura M."/>
            <person name="Visca P."/>
        </authorList>
    </citation>
    <scope>NUCLEOTIDE SEQUENCE [LARGE SCALE GENOMIC DNA]</scope>
    <source>
        <strain evidence="3 4">DSM 24253</strain>
    </source>
</reference>
<accession>A0ABS2BJR8</accession>
<dbReference type="Gene3D" id="3.40.50.720">
    <property type="entry name" value="NAD(P)-binding Rossmann-like Domain"/>
    <property type="match status" value="1"/>
</dbReference>
<gene>
    <name evidence="3" type="ORF">JMJ54_08360</name>
</gene>
<dbReference type="RefSeq" id="WP_203537729.1">
    <property type="nucleotide sequence ID" value="NZ_JAESND010000003.1"/>
</dbReference>
<dbReference type="Pfam" id="PF13561">
    <property type="entry name" value="adh_short_C2"/>
    <property type="match status" value="1"/>
</dbReference>
<dbReference type="InterPro" id="IPR036291">
    <property type="entry name" value="NAD(P)-bd_dom_sf"/>
</dbReference>
<dbReference type="SUPFAM" id="SSF51735">
    <property type="entry name" value="NAD(P)-binding Rossmann-fold domains"/>
    <property type="match status" value="1"/>
</dbReference>
<dbReference type="InterPro" id="IPR051122">
    <property type="entry name" value="SDR_DHRS6-like"/>
</dbReference>
<organism evidence="3 4">
    <name type="scientific">Jeongeupia naejangsanensis</name>
    <dbReference type="NCBI Taxonomy" id="613195"/>
    <lineage>
        <taxon>Bacteria</taxon>
        <taxon>Pseudomonadati</taxon>
        <taxon>Pseudomonadota</taxon>
        <taxon>Betaproteobacteria</taxon>
        <taxon>Neisseriales</taxon>
        <taxon>Chitinibacteraceae</taxon>
        <taxon>Jeongeupia</taxon>
    </lineage>
</organism>
<keyword evidence="2" id="KW-0560">Oxidoreductase</keyword>
<evidence type="ECO:0000256" key="2">
    <source>
        <dbReference type="ARBA" id="ARBA00023002"/>
    </source>
</evidence>
<dbReference type="NCBIfam" id="NF005754">
    <property type="entry name" value="PRK07578.1"/>
    <property type="match status" value="1"/>
</dbReference>
<sequence length="199" mass="20882">MKVLVIGASGTIGRAVAAELAPRHTIVTAGRSSGDFRVDVTDLASVQRLFRETGPLDAVIATTGSLHFGPLGEFTPEQYAIGLNDKLMGQVNLVIAGQHVLNDGGSFTLTSGIVSDEPIRYGSSASMVNAAIEGFVRGAAIELPRGLRINVVSPNVLVESLDGYGPYFRGFEAVPAARVALAYSKSVEGLQTGRVYPVH</sequence>
<dbReference type="Proteomes" id="UP000809431">
    <property type="component" value="Unassembled WGS sequence"/>
</dbReference>
<dbReference type="PANTHER" id="PTHR43477:SF1">
    <property type="entry name" value="DIHYDROANTICAPSIN 7-DEHYDROGENASE"/>
    <property type="match status" value="1"/>
</dbReference>
<comment type="caution">
    <text evidence="3">The sequence shown here is derived from an EMBL/GenBank/DDBJ whole genome shotgun (WGS) entry which is preliminary data.</text>
</comment>
<protein>
    <submittedName>
        <fullName evidence="3">Short chain dehydrogenase</fullName>
    </submittedName>
</protein>